<gene>
    <name evidence="3" type="ORF">EJ04DRAFT_578892</name>
</gene>
<comment type="caution">
    <text evidence="3">The sequence shown here is derived from an EMBL/GenBank/DDBJ whole genome shotgun (WGS) entry which is preliminary data.</text>
</comment>
<proteinExistence type="predicted"/>
<keyword evidence="2" id="KW-0732">Signal</keyword>
<evidence type="ECO:0000313" key="3">
    <source>
        <dbReference type="EMBL" id="KAF2731802.1"/>
    </source>
</evidence>
<dbReference type="AlphaFoldDB" id="A0A9P4UX68"/>
<name>A0A9P4UX68_9PLEO</name>
<protein>
    <submittedName>
        <fullName evidence="3">Uncharacterized protein</fullName>
    </submittedName>
</protein>
<dbReference type="EMBL" id="ML996189">
    <property type="protein sequence ID" value="KAF2731802.1"/>
    <property type="molecule type" value="Genomic_DNA"/>
</dbReference>
<evidence type="ECO:0000256" key="1">
    <source>
        <dbReference type="SAM" id="MobiDB-lite"/>
    </source>
</evidence>
<feature type="region of interest" description="Disordered" evidence="1">
    <location>
        <begin position="261"/>
        <end position="280"/>
    </location>
</feature>
<sequence>MIAPRLLALALMIAFPGVRSAGRDEFLDKRTKDGLNIPRAQSVDADLPIAMDSSVRSCQMVCKPNLCAGEAVLSGITTHLTYLCPEMSTTDGKQNTVFITVTELTTVTPTATILITEDGPATTSSGDKTTFITHEQKSTVVNTVTLHRTSTSTPGTETTNQGSQSGAVATYEPTTTITEHHISTHYITITVTSSRAASDFASYILSSANGTVLEGVSYTGPRNGTHYGMGTINGKFQRRHGETMYNGTHVYTATATTAVATPTGPPNDHPGATVKKMGSNGAGRRQVSLMTMAMTMAITGLIILF</sequence>
<keyword evidence="4" id="KW-1185">Reference proteome</keyword>
<feature type="chain" id="PRO_5040411088" evidence="2">
    <location>
        <begin position="21"/>
        <end position="305"/>
    </location>
</feature>
<accession>A0A9P4UX68</accession>
<feature type="signal peptide" evidence="2">
    <location>
        <begin position="1"/>
        <end position="20"/>
    </location>
</feature>
<evidence type="ECO:0000313" key="4">
    <source>
        <dbReference type="Proteomes" id="UP000799444"/>
    </source>
</evidence>
<evidence type="ECO:0000256" key="2">
    <source>
        <dbReference type="SAM" id="SignalP"/>
    </source>
</evidence>
<organism evidence="3 4">
    <name type="scientific">Polyplosphaeria fusca</name>
    <dbReference type="NCBI Taxonomy" id="682080"/>
    <lineage>
        <taxon>Eukaryota</taxon>
        <taxon>Fungi</taxon>
        <taxon>Dikarya</taxon>
        <taxon>Ascomycota</taxon>
        <taxon>Pezizomycotina</taxon>
        <taxon>Dothideomycetes</taxon>
        <taxon>Pleosporomycetidae</taxon>
        <taxon>Pleosporales</taxon>
        <taxon>Tetraplosphaeriaceae</taxon>
        <taxon>Polyplosphaeria</taxon>
    </lineage>
</organism>
<dbReference type="Proteomes" id="UP000799444">
    <property type="component" value="Unassembled WGS sequence"/>
</dbReference>
<reference evidence="3" key="1">
    <citation type="journal article" date="2020" name="Stud. Mycol.">
        <title>101 Dothideomycetes genomes: a test case for predicting lifestyles and emergence of pathogens.</title>
        <authorList>
            <person name="Haridas S."/>
            <person name="Albert R."/>
            <person name="Binder M."/>
            <person name="Bloem J."/>
            <person name="Labutti K."/>
            <person name="Salamov A."/>
            <person name="Andreopoulos B."/>
            <person name="Baker S."/>
            <person name="Barry K."/>
            <person name="Bills G."/>
            <person name="Bluhm B."/>
            <person name="Cannon C."/>
            <person name="Castanera R."/>
            <person name="Culley D."/>
            <person name="Daum C."/>
            <person name="Ezra D."/>
            <person name="Gonzalez J."/>
            <person name="Henrissat B."/>
            <person name="Kuo A."/>
            <person name="Liang C."/>
            <person name="Lipzen A."/>
            <person name="Lutzoni F."/>
            <person name="Magnuson J."/>
            <person name="Mondo S."/>
            <person name="Nolan M."/>
            <person name="Ohm R."/>
            <person name="Pangilinan J."/>
            <person name="Park H.-J."/>
            <person name="Ramirez L."/>
            <person name="Alfaro M."/>
            <person name="Sun H."/>
            <person name="Tritt A."/>
            <person name="Yoshinaga Y."/>
            <person name="Zwiers L.-H."/>
            <person name="Turgeon B."/>
            <person name="Goodwin S."/>
            <person name="Spatafora J."/>
            <person name="Crous P."/>
            <person name="Grigoriev I."/>
        </authorList>
    </citation>
    <scope>NUCLEOTIDE SEQUENCE</scope>
    <source>
        <strain evidence="3">CBS 125425</strain>
    </source>
</reference>